<protein>
    <submittedName>
        <fullName evidence="2">ATP-binding protein</fullName>
    </submittedName>
</protein>
<dbReference type="EMBL" id="DXAW01000115">
    <property type="protein sequence ID" value="HIZ86168.1"/>
    <property type="molecule type" value="Genomic_DNA"/>
</dbReference>
<keyword evidence="2" id="KW-0547">Nucleotide-binding</keyword>
<dbReference type="AlphaFoldDB" id="A0A9D2GRQ0"/>
<dbReference type="InterPro" id="IPR027417">
    <property type="entry name" value="P-loop_NTPase"/>
</dbReference>
<dbReference type="CDD" id="cd19481">
    <property type="entry name" value="RecA-like_protease"/>
    <property type="match status" value="1"/>
</dbReference>
<accession>A0A9D2GRQ0</accession>
<dbReference type="SMART" id="SM00382">
    <property type="entry name" value="AAA"/>
    <property type="match status" value="1"/>
</dbReference>
<evidence type="ECO:0000313" key="2">
    <source>
        <dbReference type="EMBL" id="HIZ86168.1"/>
    </source>
</evidence>
<sequence>MRTLIQLIKAAATKLHDSKLRRLGGKEVTALLDMVAQRLGLDDRGEAVMFTALFDRSCAGRCSDLEDLASYFDCTQLEVMEYVPSLKSLLKKGLAVQTDLSECRLTNQNFVVANHVIGSVLENRRPELRQSRILEKEFDRYDFCRLVDLQVQDRDVTSESLFQFVDSIERENDEMPLVRELGAIVEDLPARALFYELSYDFFNNDGDCRSCLTSTLRDMYEAYGVRFRERKALLDGTHPLVRAALVEVSGERDSMELTVKGQRIFLGEDFGIFGKQYNALDVYSFAREVSEYVHGNAHDIKNSKALEKLAEKVRLMEDSNRSLECLAKVKGLLAEEDVRVLFYIVCNACAGGGPVSLTRELSSIYPMKERNAALKAFKEEKHKLQNLDLVEMMTESSLFGEYTVLKLTDKGKELYFGEDAELFMEKPDRKELILSRDIKEKRLFFSGREQEQLRLVGDTLQEQNYQSLVARLEEKGLAKGIAVLLYGAPGTGKTESVLQWARESGRDVVHVDISAAKSMWYGESEKIVKDIFTRYKRLCRRSQIKPILLFNEADAIFSKRKAVGHGGSIDQTENTIQNIIIEEMEKLEGILIATTNLADNLDRAFERRFLFKIRFERPSVEVKRSIWLDKLPGLSRDDAARLASEYDFSGGEIDNVVRKATMMEVLDGTPPSIEAITGLCGEEKIGKERARIGFGSANILP</sequence>
<dbReference type="Pfam" id="PF00004">
    <property type="entry name" value="AAA"/>
    <property type="match status" value="1"/>
</dbReference>
<reference evidence="2" key="1">
    <citation type="journal article" date="2021" name="PeerJ">
        <title>Extensive microbial diversity within the chicken gut microbiome revealed by metagenomics and culture.</title>
        <authorList>
            <person name="Gilroy R."/>
            <person name="Ravi A."/>
            <person name="Getino M."/>
            <person name="Pursley I."/>
            <person name="Horton D.L."/>
            <person name="Alikhan N.F."/>
            <person name="Baker D."/>
            <person name="Gharbi K."/>
            <person name="Hall N."/>
            <person name="Watson M."/>
            <person name="Adriaenssens E.M."/>
            <person name="Foster-Nyarko E."/>
            <person name="Jarju S."/>
            <person name="Secka A."/>
            <person name="Antonio M."/>
            <person name="Oren A."/>
            <person name="Chaudhuri R.R."/>
            <person name="La Ragione R."/>
            <person name="Hildebrand F."/>
            <person name="Pallen M.J."/>
        </authorList>
    </citation>
    <scope>NUCLEOTIDE SEQUENCE</scope>
    <source>
        <strain evidence="2">Gambia16-554</strain>
    </source>
</reference>
<dbReference type="SUPFAM" id="SSF52540">
    <property type="entry name" value="P-loop containing nucleoside triphosphate hydrolases"/>
    <property type="match status" value="1"/>
</dbReference>
<feature type="domain" description="AAA+ ATPase" evidence="1">
    <location>
        <begin position="479"/>
        <end position="619"/>
    </location>
</feature>
<dbReference type="GO" id="GO:0005524">
    <property type="term" value="F:ATP binding"/>
    <property type="evidence" value="ECO:0007669"/>
    <property type="project" value="UniProtKB-KW"/>
</dbReference>
<dbReference type="GO" id="GO:0016887">
    <property type="term" value="F:ATP hydrolysis activity"/>
    <property type="evidence" value="ECO:0007669"/>
    <property type="project" value="InterPro"/>
</dbReference>
<dbReference type="PANTHER" id="PTHR23074">
    <property type="entry name" value="AAA DOMAIN-CONTAINING"/>
    <property type="match status" value="1"/>
</dbReference>
<dbReference type="InterPro" id="IPR003959">
    <property type="entry name" value="ATPase_AAA_core"/>
</dbReference>
<evidence type="ECO:0000313" key="3">
    <source>
        <dbReference type="Proteomes" id="UP000824115"/>
    </source>
</evidence>
<name>A0A9D2GRQ0_9BACT</name>
<dbReference type="PANTHER" id="PTHR23074:SF83">
    <property type="entry name" value="VACUOLAR PROTEIN SORTING-ASSOCIATED PROTEIN 4A"/>
    <property type="match status" value="1"/>
</dbReference>
<proteinExistence type="predicted"/>
<dbReference type="InterPro" id="IPR003593">
    <property type="entry name" value="AAA+_ATPase"/>
</dbReference>
<dbReference type="Proteomes" id="UP000824115">
    <property type="component" value="Unassembled WGS sequence"/>
</dbReference>
<gene>
    <name evidence="2" type="ORF">IAC04_06730</name>
</gene>
<evidence type="ECO:0000259" key="1">
    <source>
        <dbReference type="SMART" id="SM00382"/>
    </source>
</evidence>
<keyword evidence="2" id="KW-0067">ATP-binding</keyword>
<organism evidence="2 3">
    <name type="scientific">Candidatus Coprenecus stercoravium</name>
    <dbReference type="NCBI Taxonomy" id="2840735"/>
    <lineage>
        <taxon>Bacteria</taxon>
        <taxon>Pseudomonadati</taxon>
        <taxon>Bacteroidota</taxon>
        <taxon>Bacteroidia</taxon>
        <taxon>Bacteroidales</taxon>
        <taxon>Rikenellaceae</taxon>
        <taxon>Rikenellaceae incertae sedis</taxon>
        <taxon>Candidatus Coprenecus</taxon>
    </lineage>
</organism>
<dbReference type="Gene3D" id="3.40.50.300">
    <property type="entry name" value="P-loop containing nucleotide triphosphate hydrolases"/>
    <property type="match status" value="1"/>
</dbReference>
<dbReference type="InterPro" id="IPR050304">
    <property type="entry name" value="MT-severing_AAA_ATPase"/>
</dbReference>
<comment type="caution">
    <text evidence="2">The sequence shown here is derived from an EMBL/GenBank/DDBJ whole genome shotgun (WGS) entry which is preliminary data.</text>
</comment>
<reference evidence="2" key="2">
    <citation type="submission" date="2021-04" db="EMBL/GenBank/DDBJ databases">
        <authorList>
            <person name="Gilroy R."/>
        </authorList>
    </citation>
    <scope>NUCLEOTIDE SEQUENCE</scope>
    <source>
        <strain evidence="2">Gambia16-554</strain>
    </source>
</reference>